<reference evidence="2 3" key="1">
    <citation type="submission" date="2018-04" db="EMBL/GenBank/DDBJ databases">
        <title>Thalassorhabdus spongiae gen. nov., sp. nov., isolated from a marine sponge in South-West Iceland.</title>
        <authorList>
            <person name="Knobloch S."/>
            <person name="Daussin A."/>
            <person name="Johannsson R."/>
            <person name="Marteinsson V.T."/>
        </authorList>
    </citation>
    <scope>NUCLEOTIDE SEQUENCE [LARGE SCALE GENOMIC DNA]</scope>
    <source>
        <strain evidence="2 3">Hp12</strain>
    </source>
</reference>
<sequence>MMKENLSREWLMSDIEVTVIYTLYVLTNSYFTYLLLRWKCQEPKSIDSKIIMFIINYVFIGALIVAPLLMKKPPRKNKPMTAWESVQSSNYYERGRIWFWQD</sequence>
<keyword evidence="1" id="KW-1133">Transmembrane helix</keyword>
<organism evidence="2 3">
    <name type="scientific">Pelagibaculum spongiae</name>
    <dbReference type="NCBI Taxonomy" id="2080658"/>
    <lineage>
        <taxon>Bacteria</taxon>
        <taxon>Pseudomonadati</taxon>
        <taxon>Pseudomonadota</taxon>
        <taxon>Gammaproteobacteria</taxon>
        <taxon>Oceanospirillales</taxon>
        <taxon>Pelagibaculum</taxon>
    </lineage>
</organism>
<dbReference type="Proteomes" id="UP000244906">
    <property type="component" value="Unassembled WGS sequence"/>
</dbReference>
<comment type="caution">
    <text evidence="2">The sequence shown here is derived from an EMBL/GenBank/DDBJ whole genome shotgun (WGS) entry which is preliminary data.</text>
</comment>
<keyword evidence="1" id="KW-0472">Membrane</keyword>
<evidence type="ECO:0000313" key="2">
    <source>
        <dbReference type="EMBL" id="PVZ68284.1"/>
    </source>
</evidence>
<protein>
    <submittedName>
        <fullName evidence="2">Uncharacterized protein</fullName>
    </submittedName>
</protein>
<proteinExistence type="predicted"/>
<feature type="transmembrane region" description="Helical" evidence="1">
    <location>
        <begin position="50"/>
        <end position="70"/>
    </location>
</feature>
<name>A0A2V1GTE0_9GAMM</name>
<evidence type="ECO:0000256" key="1">
    <source>
        <dbReference type="SAM" id="Phobius"/>
    </source>
</evidence>
<keyword evidence="3" id="KW-1185">Reference proteome</keyword>
<feature type="transmembrane region" description="Helical" evidence="1">
    <location>
        <begin position="21"/>
        <end position="38"/>
    </location>
</feature>
<gene>
    <name evidence="2" type="ORF">DC094_13425</name>
</gene>
<evidence type="ECO:0000313" key="3">
    <source>
        <dbReference type="Proteomes" id="UP000244906"/>
    </source>
</evidence>
<dbReference type="AlphaFoldDB" id="A0A2V1GTE0"/>
<accession>A0A2V1GTE0</accession>
<keyword evidence="1" id="KW-0812">Transmembrane</keyword>
<dbReference type="EMBL" id="QDDL01000005">
    <property type="protein sequence ID" value="PVZ68284.1"/>
    <property type="molecule type" value="Genomic_DNA"/>
</dbReference>